<comment type="caution">
    <text evidence="1">The sequence shown here is derived from an EMBL/GenBank/DDBJ whole genome shotgun (WGS) entry which is preliminary data.</text>
</comment>
<evidence type="ECO:0000313" key="1">
    <source>
        <dbReference type="EMBL" id="PDW03006.1"/>
    </source>
</evidence>
<organism evidence="1 2">
    <name type="scientific">Candidatus Viridilinea mediisalina</name>
    <dbReference type="NCBI Taxonomy" id="2024553"/>
    <lineage>
        <taxon>Bacteria</taxon>
        <taxon>Bacillati</taxon>
        <taxon>Chloroflexota</taxon>
        <taxon>Chloroflexia</taxon>
        <taxon>Chloroflexales</taxon>
        <taxon>Chloroflexineae</taxon>
        <taxon>Oscillochloridaceae</taxon>
        <taxon>Candidatus Viridilinea</taxon>
    </lineage>
</organism>
<protein>
    <recommendedName>
        <fullName evidence="3">Zinc-finger domain-containing protein</fullName>
    </recommendedName>
</protein>
<dbReference type="AlphaFoldDB" id="A0A2A6RJD4"/>
<accession>A0A2A6RJD4</accession>
<evidence type="ECO:0000313" key="2">
    <source>
        <dbReference type="Proteomes" id="UP000220527"/>
    </source>
</evidence>
<dbReference type="Proteomes" id="UP000220527">
    <property type="component" value="Unassembled WGS sequence"/>
</dbReference>
<proteinExistence type="predicted"/>
<evidence type="ECO:0008006" key="3">
    <source>
        <dbReference type="Google" id="ProtNLM"/>
    </source>
</evidence>
<dbReference type="RefSeq" id="WP_097644170.1">
    <property type="nucleotide sequence ID" value="NZ_NQWI01000044.1"/>
</dbReference>
<sequence>MTCPRSAALQQWLSCHDELPPPAPLVAHVQGCAVCQTALLTLMTTRIGIPEAGQVTCTTAEDDLPAMLELERSAGAATAARAYPDLWWHLWTCPSCAQVYHETALLLDARIGEELLEPVPPAKRSIVRLARPFLTAVFGPQLAAGATWSKSAPQHQLLADEHLPEGRLSLYVGAEDAHHWYLEAHMHPPRTGTLLIGLGEEVQSIPLQDHSVAQLSHLPLAFLYHEDGPELAVCVAPAG</sequence>
<reference evidence="2" key="1">
    <citation type="submission" date="2017-08" db="EMBL/GenBank/DDBJ databases">
        <authorList>
            <person name="Grouzdev D.S."/>
            <person name="Gaisin V.A."/>
            <person name="Rysina M.S."/>
            <person name="Gorlenko V.M."/>
        </authorList>
    </citation>
    <scope>NUCLEOTIDE SEQUENCE [LARGE SCALE GENOMIC DNA]</scope>
    <source>
        <strain evidence="2">Kir15-3F</strain>
    </source>
</reference>
<gene>
    <name evidence="1" type="ORF">CJ255_11085</name>
</gene>
<dbReference type="EMBL" id="NQWI01000044">
    <property type="protein sequence ID" value="PDW03006.1"/>
    <property type="molecule type" value="Genomic_DNA"/>
</dbReference>
<name>A0A2A6RJD4_9CHLR</name>
<keyword evidence="2" id="KW-1185">Reference proteome</keyword>
<dbReference type="OrthoDB" id="151813at2"/>